<evidence type="ECO:0000256" key="2">
    <source>
        <dbReference type="SAM" id="Phobius"/>
    </source>
</evidence>
<protein>
    <submittedName>
        <fullName evidence="4">Unannotated protein</fullName>
    </submittedName>
</protein>
<feature type="region of interest" description="Disordered" evidence="1">
    <location>
        <begin position="436"/>
        <end position="457"/>
    </location>
</feature>
<gene>
    <name evidence="4" type="ORF">UFOPK3564_01133</name>
</gene>
<keyword evidence="2" id="KW-0812">Transmembrane</keyword>
<dbReference type="AlphaFoldDB" id="A0A6J7GM73"/>
<feature type="domain" description="Mce/MlaD" evidence="3">
    <location>
        <begin position="47"/>
        <end position="125"/>
    </location>
</feature>
<feature type="transmembrane region" description="Helical" evidence="2">
    <location>
        <begin position="12"/>
        <end position="30"/>
    </location>
</feature>
<name>A0A6J7GM73_9ZZZZ</name>
<dbReference type="InterPro" id="IPR052336">
    <property type="entry name" value="MlaD_Phospholipid_Transporter"/>
</dbReference>
<dbReference type="PANTHER" id="PTHR33371">
    <property type="entry name" value="INTERMEMBRANE PHOSPHOLIPID TRANSPORT SYSTEM BINDING PROTEIN MLAD-RELATED"/>
    <property type="match status" value="1"/>
</dbReference>
<evidence type="ECO:0000256" key="1">
    <source>
        <dbReference type="SAM" id="MobiDB-lite"/>
    </source>
</evidence>
<keyword evidence="2" id="KW-0472">Membrane</keyword>
<dbReference type="EMBL" id="CAFBMK010000049">
    <property type="protein sequence ID" value="CAB4909537.1"/>
    <property type="molecule type" value="Genomic_DNA"/>
</dbReference>
<sequence>MRALRQHGRWVAVIALNVVLAAAVAVFILGKQRVAFPAWLPGGEDRVTFNAVFSTGQSLTPGQGQTVTIAGIDVGDITDVAVQDGRARVGFRLRPRYAAMVRRDASALLRPKTGLNDMVLELDPGTPGSPRAGEGFTIAESRTTPNVNPDELLASLDVDTRSALQLLLQATRAGVGSDDRARDLAAALRATGPVTRNLRRVGEALDDRAANTRRAVRSLRLISDELGRGRTDVVRAVETTDSVVGTIAGRSAELRAALRGLPGTLRTTRAALVDTAGLAAELPAATTALAPVAESLAPALRSTRPFLRATTPVIDDQLLPLTRQTLPTVRRLRAAVGATNDVAPDATATLRELNRAGNMLAYDPPGDEQGYLFWTQWLSHLAPWIFNTQDANGPIRRGQLLFTCDTLKDVAGVGAVNPVAGLLQGVFGGLSRAGSCPVGPGGATDATSTPRSGGGGR</sequence>
<evidence type="ECO:0000259" key="3">
    <source>
        <dbReference type="Pfam" id="PF02470"/>
    </source>
</evidence>
<organism evidence="4">
    <name type="scientific">freshwater metagenome</name>
    <dbReference type="NCBI Taxonomy" id="449393"/>
    <lineage>
        <taxon>unclassified sequences</taxon>
        <taxon>metagenomes</taxon>
        <taxon>ecological metagenomes</taxon>
    </lineage>
</organism>
<reference evidence="4" key="1">
    <citation type="submission" date="2020-05" db="EMBL/GenBank/DDBJ databases">
        <authorList>
            <person name="Chiriac C."/>
            <person name="Salcher M."/>
            <person name="Ghai R."/>
            <person name="Kavagutti S V."/>
        </authorList>
    </citation>
    <scope>NUCLEOTIDE SEQUENCE</scope>
</reference>
<keyword evidence="2" id="KW-1133">Transmembrane helix</keyword>
<accession>A0A6J7GM73</accession>
<dbReference type="Pfam" id="PF02470">
    <property type="entry name" value="MlaD"/>
    <property type="match status" value="1"/>
</dbReference>
<evidence type="ECO:0000313" key="4">
    <source>
        <dbReference type="EMBL" id="CAB4909537.1"/>
    </source>
</evidence>
<dbReference type="PANTHER" id="PTHR33371:SF4">
    <property type="entry name" value="INTERMEMBRANE PHOSPHOLIPID TRANSPORT SYSTEM BINDING PROTEIN MLAD"/>
    <property type="match status" value="1"/>
</dbReference>
<dbReference type="InterPro" id="IPR003399">
    <property type="entry name" value="Mce/MlaD"/>
</dbReference>
<proteinExistence type="predicted"/>